<dbReference type="InterPro" id="IPR010073">
    <property type="entry name" value="PurL_large"/>
</dbReference>
<organism evidence="20 21">
    <name type="scientific">Idiomarina xiamenensis 10-D-4</name>
    <dbReference type="NCBI Taxonomy" id="740709"/>
    <lineage>
        <taxon>Bacteria</taxon>
        <taxon>Pseudomonadati</taxon>
        <taxon>Pseudomonadota</taxon>
        <taxon>Gammaproteobacteria</taxon>
        <taxon>Alteromonadales</taxon>
        <taxon>Idiomarinaceae</taxon>
        <taxon>Idiomarina</taxon>
    </lineage>
</organism>
<accession>K2KWW2</accession>
<protein>
    <recommendedName>
        <fullName evidence="14">Phosphoribosylformylglycinamidine synthase</fullName>
        <shortName evidence="14">FGAM synthase</shortName>
        <shortName evidence="14">FGAMS</shortName>
        <ecNumber evidence="14">6.3.5.3</ecNumber>
    </recommendedName>
    <alternativeName>
        <fullName evidence="14">Formylglycinamide ribonucleotide amidotransferase</fullName>
        <shortName evidence="14">FGAR amidotransferase</shortName>
        <shortName evidence="14">FGAR-AT</shortName>
    </alternativeName>
</protein>
<dbReference type="GO" id="GO:0046872">
    <property type="term" value="F:metal ion binding"/>
    <property type="evidence" value="ECO:0007669"/>
    <property type="project" value="UniProtKB-KW"/>
</dbReference>
<dbReference type="Gene3D" id="3.40.50.880">
    <property type="match status" value="1"/>
</dbReference>
<evidence type="ECO:0000256" key="5">
    <source>
        <dbReference type="ARBA" id="ARBA00022598"/>
    </source>
</evidence>
<evidence type="ECO:0000256" key="2">
    <source>
        <dbReference type="ARBA" id="ARBA00004920"/>
    </source>
</evidence>
<dbReference type="CDD" id="cd02204">
    <property type="entry name" value="PurL_repeat2"/>
    <property type="match status" value="1"/>
</dbReference>
<dbReference type="UniPathway" id="UPA00074">
    <property type="reaction ID" value="UER00128"/>
</dbReference>
<dbReference type="InterPro" id="IPR041609">
    <property type="entry name" value="PurL_linker"/>
</dbReference>
<dbReference type="RefSeq" id="WP_008489350.1">
    <property type="nucleotide sequence ID" value="NZ_AMRG01000012.1"/>
</dbReference>
<feature type="domain" description="FGAR-AT PurM N-terminal-like" evidence="19">
    <location>
        <begin position="647"/>
        <end position="806"/>
    </location>
</feature>
<dbReference type="Pfam" id="PF13507">
    <property type="entry name" value="GATase_5"/>
    <property type="match status" value="1"/>
</dbReference>
<dbReference type="HAMAP" id="MF_00419">
    <property type="entry name" value="PurL_1"/>
    <property type="match status" value="1"/>
</dbReference>
<dbReference type="FunFam" id="3.90.650.10:FF:000002">
    <property type="entry name" value="Phosphoribosylformylglycinamidine synthase"/>
    <property type="match status" value="1"/>
</dbReference>
<dbReference type="Pfam" id="PF22689">
    <property type="entry name" value="FGAR-AT_PurM_N-like"/>
    <property type="match status" value="1"/>
</dbReference>
<dbReference type="FunFam" id="3.30.1330.10:FF:000002">
    <property type="entry name" value="Phosphoribosylformylglycinamidine synthase"/>
    <property type="match status" value="1"/>
</dbReference>
<reference evidence="20 21" key="1">
    <citation type="journal article" date="2012" name="J. Bacteriol.">
        <title>Genome Sequence of Idiomarina xiamenensis Type Strain 10-D-4.</title>
        <authorList>
            <person name="Lai Q."/>
            <person name="Wang L."/>
            <person name="Wang W."/>
            <person name="Shao Z."/>
        </authorList>
    </citation>
    <scope>NUCLEOTIDE SEQUENCE [LARGE SCALE GENOMIC DNA]</scope>
    <source>
        <strain evidence="20 21">10-D-4</strain>
    </source>
</reference>
<dbReference type="PROSITE" id="PS51273">
    <property type="entry name" value="GATASE_TYPE_1"/>
    <property type="match status" value="1"/>
</dbReference>
<comment type="similarity">
    <text evidence="3 14">In the N-terminal section; belongs to the FGAMS family.</text>
</comment>
<dbReference type="Gene3D" id="3.90.650.10">
    <property type="entry name" value="PurM-like C-terminal domain"/>
    <property type="match status" value="2"/>
</dbReference>
<evidence type="ECO:0000256" key="6">
    <source>
        <dbReference type="ARBA" id="ARBA00022723"/>
    </source>
</evidence>
<dbReference type="FunFam" id="3.90.650.10:FF:000005">
    <property type="entry name" value="Phosphoribosylformylglycinamidine synthase"/>
    <property type="match status" value="1"/>
</dbReference>
<dbReference type="FunFam" id="3.30.1330.10:FF:000005">
    <property type="entry name" value="Phosphoribosylformylglycinamidine synthase"/>
    <property type="match status" value="1"/>
</dbReference>
<feature type="region of interest" description="Disordered" evidence="15">
    <location>
        <begin position="306"/>
        <end position="327"/>
    </location>
</feature>
<dbReference type="eggNOG" id="COG0046">
    <property type="taxonomic scope" value="Bacteria"/>
</dbReference>
<evidence type="ECO:0000256" key="14">
    <source>
        <dbReference type="HAMAP-Rule" id="MF_00419"/>
    </source>
</evidence>
<dbReference type="InterPro" id="IPR040707">
    <property type="entry name" value="FGAR-AT_N"/>
</dbReference>
<dbReference type="GO" id="GO:0005524">
    <property type="term" value="F:ATP binding"/>
    <property type="evidence" value="ECO:0007669"/>
    <property type="project" value="UniProtKB-UniRule"/>
</dbReference>
<evidence type="ECO:0000259" key="16">
    <source>
        <dbReference type="Pfam" id="PF02769"/>
    </source>
</evidence>
<dbReference type="GO" id="GO:0004642">
    <property type="term" value="F:phosphoribosylformylglycinamidine synthase activity"/>
    <property type="evidence" value="ECO:0007669"/>
    <property type="project" value="UniProtKB-UniRule"/>
</dbReference>
<comment type="subunit">
    <text evidence="14">Monomer.</text>
</comment>
<evidence type="ECO:0000256" key="9">
    <source>
        <dbReference type="ARBA" id="ARBA00022840"/>
    </source>
</evidence>
<dbReference type="InterPro" id="IPR036921">
    <property type="entry name" value="PurM-like_N_sf"/>
</dbReference>
<dbReference type="SUPFAM" id="SSF109736">
    <property type="entry name" value="FGAM synthase PurL, linker domain"/>
    <property type="match status" value="1"/>
</dbReference>
<dbReference type="SUPFAM" id="SSF55326">
    <property type="entry name" value="PurM N-terminal domain-like"/>
    <property type="match status" value="2"/>
</dbReference>
<dbReference type="PATRIC" id="fig|740709.3.peg.2062"/>
<dbReference type="FunFam" id="1.10.8.750:FF:000002">
    <property type="entry name" value="Phosphoribosylformylglycinamidine synthase"/>
    <property type="match status" value="1"/>
</dbReference>
<dbReference type="SUPFAM" id="SSF56042">
    <property type="entry name" value="PurM C-terminal domain-like"/>
    <property type="match status" value="2"/>
</dbReference>
<comment type="caution">
    <text evidence="20">The sequence shown here is derived from an EMBL/GenBank/DDBJ whole genome shotgun (WGS) entry which is preliminary data.</text>
</comment>
<evidence type="ECO:0000256" key="1">
    <source>
        <dbReference type="ARBA" id="ARBA00004496"/>
    </source>
</evidence>
<feature type="binding site" evidence="14">
    <location>
        <position position="886"/>
    </location>
    <ligand>
        <name>ATP</name>
        <dbReference type="ChEBI" id="CHEBI:30616"/>
    </ligand>
</feature>
<dbReference type="eggNOG" id="COG0047">
    <property type="taxonomic scope" value="Bacteria"/>
</dbReference>
<dbReference type="NCBIfam" id="NF003672">
    <property type="entry name" value="PRK05297.1"/>
    <property type="match status" value="1"/>
</dbReference>
<comment type="function">
    <text evidence="13 14">Phosphoribosylformylglycinamidine synthase involved in the purines biosynthetic pathway. Catalyzes the ATP-dependent conversion of formylglycinamide ribonucleotide (FGAR) and glutamine to yield formylglycinamidine ribonucleotide (FGAM) and glutamate.</text>
</comment>
<dbReference type="NCBIfam" id="TIGR01735">
    <property type="entry name" value="FGAM_synt"/>
    <property type="match status" value="1"/>
</dbReference>
<comment type="catalytic activity">
    <reaction evidence="12 14">
        <text>N(2)-formyl-N(1)-(5-phospho-beta-D-ribosyl)glycinamide + L-glutamine + ATP + H2O = 2-formamido-N(1)-(5-O-phospho-beta-D-ribosyl)acetamidine + L-glutamate + ADP + phosphate + H(+)</text>
        <dbReference type="Rhea" id="RHEA:17129"/>
        <dbReference type="ChEBI" id="CHEBI:15377"/>
        <dbReference type="ChEBI" id="CHEBI:15378"/>
        <dbReference type="ChEBI" id="CHEBI:29985"/>
        <dbReference type="ChEBI" id="CHEBI:30616"/>
        <dbReference type="ChEBI" id="CHEBI:43474"/>
        <dbReference type="ChEBI" id="CHEBI:58359"/>
        <dbReference type="ChEBI" id="CHEBI:147286"/>
        <dbReference type="ChEBI" id="CHEBI:147287"/>
        <dbReference type="ChEBI" id="CHEBI:456216"/>
        <dbReference type="EC" id="6.3.5.3"/>
    </reaction>
</comment>
<evidence type="ECO:0000256" key="15">
    <source>
        <dbReference type="SAM" id="MobiDB-lite"/>
    </source>
</evidence>
<keyword evidence="5 14" id="KW-0436">Ligase</keyword>
<feature type="domain" description="PurM-like C-terminal" evidence="16">
    <location>
        <begin position="834"/>
        <end position="962"/>
    </location>
</feature>
<dbReference type="PANTHER" id="PTHR10099:SF1">
    <property type="entry name" value="PHOSPHORIBOSYLFORMYLGLYCINAMIDINE SYNTHASE"/>
    <property type="match status" value="1"/>
</dbReference>
<dbReference type="GO" id="GO:0005737">
    <property type="term" value="C:cytoplasm"/>
    <property type="evidence" value="ECO:0007669"/>
    <property type="project" value="UniProtKB-SubCell"/>
</dbReference>
<evidence type="ECO:0000259" key="17">
    <source>
        <dbReference type="Pfam" id="PF18072"/>
    </source>
</evidence>
<evidence type="ECO:0000259" key="18">
    <source>
        <dbReference type="Pfam" id="PF18076"/>
    </source>
</evidence>
<dbReference type="Proteomes" id="UP000014115">
    <property type="component" value="Unassembled WGS sequence"/>
</dbReference>
<feature type="binding site" evidence="14">
    <location>
        <begin position="306"/>
        <end position="317"/>
    </location>
    <ligand>
        <name>ATP</name>
        <dbReference type="ChEBI" id="CHEBI:30616"/>
    </ligand>
</feature>
<dbReference type="EC" id="6.3.5.3" evidence="14"/>
<dbReference type="GO" id="GO:0006189">
    <property type="term" value="P:'de novo' IMP biosynthetic process"/>
    <property type="evidence" value="ECO:0007669"/>
    <property type="project" value="UniProtKB-UniRule"/>
</dbReference>
<dbReference type="CDD" id="cd01740">
    <property type="entry name" value="GATase1_FGAR_AT"/>
    <property type="match status" value="1"/>
</dbReference>
<feature type="binding site" evidence="14">
    <location>
        <position position="717"/>
    </location>
    <ligand>
        <name>Mg(2+)</name>
        <dbReference type="ChEBI" id="CHEBI:18420"/>
    </ligand>
</feature>
<evidence type="ECO:0000256" key="8">
    <source>
        <dbReference type="ARBA" id="ARBA00022755"/>
    </source>
</evidence>
<feature type="active site" description="Nucleophile" evidence="14">
    <location>
        <position position="1135"/>
    </location>
</feature>
<feature type="binding site" evidence="14">
    <location>
        <position position="884"/>
    </location>
    <ligand>
        <name>Mg(2+)</name>
        <dbReference type="ChEBI" id="CHEBI:18420"/>
    </ligand>
</feature>
<evidence type="ECO:0000256" key="4">
    <source>
        <dbReference type="ARBA" id="ARBA00022490"/>
    </source>
</evidence>
<dbReference type="OrthoDB" id="9804441at2"/>
<dbReference type="SUPFAM" id="SSF52317">
    <property type="entry name" value="Class I glutamine amidotransferase-like"/>
    <property type="match status" value="1"/>
</dbReference>
<dbReference type="InterPro" id="IPR029062">
    <property type="entry name" value="Class_I_gatase-like"/>
</dbReference>
<feature type="domain" description="Phosphoribosylformylglycinamidine synthase N-terminal" evidence="18">
    <location>
        <begin position="35"/>
        <end position="148"/>
    </location>
</feature>
<dbReference type="STRING" id="740709.A10D4_10194"/>
<feature type="domain" description="Phosphoribosylformylglycinamidine synthase linker" evidence="17">
    <location>
        <begin position="169"/>
        <end position="218"/>
    </location>
</feature>
<dbReference type="Pfam" id="PF02769">
    <property type="entry name" value="AIRS_C"/>
    <property type="match status" value="2"/>
</dbReference>
<keyword evidence="10 14" id="KW-0460">Magnesium</keyword>
<dbReference type="CDD" id="cd02203">
    <property type="entry name" value="PurL_repeat1"/>
    <property type="match status" value="1"/>
</dbReference>
<evidence type="ECO:0000256" key="12">
    <source>
        <dbReference type="ARBA" id="ARBA00052585"/>
    </source>
</evidence>
<evidence type="ECO:0000259" key="19">
    <source>
        <dbReference type="Pfam" id="PF22689"/>
    </source>
</evidence>
<evidence type="ECO:0000256" key="7">
    <source>
        <dbReference type="ARBA" id="ARBA00022741"/>
    </source>
</evidence>
<gene>
    <name evidence="14" type="primary">purL</name>
    <name evidence="20" type="ORF">A10D4_10194</name>
</gene>
<comment type="pathway">
    <text evidence="2 14">Purine metabolism; IMP biosynthesis via de novo pathway; 5-amino-1-(5-phospho-D-ribosyl)imidazole from N(2)-formyl-N(1)-(5-phospho-D-ribosyl)glycinamide: step 1/2.</text>
</comment>
<dbReference type="Gene3D" id="3.30.1330.10">
    <property type="entry name" value="PurM-like, N-terminal domain"/>
    <property type="match status" value="2"/>
</dbReference>
<dbReference type="PANTHER" id="PTHR10099">
    <property type="entry name" value="PHOSPHORIBOSYLFORMYLGLYCINAMIDINE SYNTHASE"/>
    <property type="match status" value="1"/>
</dbReference>
<feature type="active site" evidence="14">
    <location>
        <position position="1260"/>
    </location>
</feature>
<feature type="domain" description="PurM-like C-terminal" evidence="16">
    <location>
        <begin position="431"/>
        <end position="588"/>
    </location>
</feature>
<keyword evidence="21" id="KW-1185">Reference proteome</keyword>
<dbReference type="InterPro" id="IPR055181">
    <property type="entry name" value="FGAR-AT_PurM_N-like"/>
</dbReference>
<evidence type="ECO:0000313" key="20">
    <source>
        <dbReference type="EMBL" id="EKE82140.1"/>
    </source>
</evidence>
<keyword evidence="11 14" id="KW-0315">Glutamine amidotransferase</keyword>
<evidence type="ECO:0000256" key="11">
    <source>
        <dbReference type="ARBA" id="ARBA00022962"/>
    </source>
</evidence>
<dbReference type="InterPro" id="IPR010918">
    <property type="entry name" value="PurM-like_C_dom"/>
</dbReference>
<keyword evidence="6 14" id="KW-0479">Metal-binding</keyword>
<dbReference type="FunFam" id="3.40.50.880:FF:000008">
    <property type="entry name" value="Phosphoribosylformylglycinamidine synthase"/>
    <property type="match status" value="1"/>
</dbReference>
<evidence type="ECO:0000313" key="21">
    <source>
        <dbReference type="Proteomes" id="UP000014115"/>
    </source>
</evidence>
<dbReference type="Pfam" id="PF18072">
    <property type="entry name" value="FGAR-AT_linker"/>
    <property type="match status" value="1"/>
</dbReference>
<name>K2KWW2_9GAMM</name>
<comment type="subcellular location">
    <subcellularLocation>
        <location evidence="1 14">Cytoplasm</location>
    </subcellularLocation>
</comment>
<keyword evidence="7 14" id="KW-0547">Nucleotide-binding</keyword>
<evidence type="ECO:0000256" key="13">
    <source>
        <dbReference type="ARBA" id="ARBA00057317"/>
    </source>
</evidence>
<dbReference type="InterPro" id="IPR036676">
    <property type="entry name" value="PurM-like_C_sf"/>
</dbReference>
<sequence>MNTLRGAPALSEFRTQKLLNRLQHAGIQVDSLYAEYTHFVAQTGTLAAAEQDVLKQLLTYGPALSQHQPDGHLLLVTPRIGTISPWSSKATDIAHNCGLTAIKRIERGIAYYLQGDLSAQQLQQAATLLHDRMTETVFRDTGQAAQLFREAQPLPLKSIDILAAGRDALVDANINLGLALADDEIDYLLSSFNKLQRNPNDIELYMFAQANSEHCRHKIFNADWTIDGVEQAKSLFKMIKNTHQVTPEHVLSAYSDNAAVMTGSEAGRFFARMDNGGEYQYQQEPIHILMKVETHNHPTAISPYPGAATGSGGEIRDEGATGRGSKPKAGLVGFSVSNLRIPDFEQPWEEDFGKPERIVSALDIMLEGPLGGAAFNNEFGRPALLGYFRTYEELVNSFNGREVRGYHKPIMIAGGLGNIRADHVDKGDIPVGAKLVVLGGPAMNIGLGGGAASSMASGESAEDLDFASVQRDNPEIERRCQEVIDRCWQLGDANPIVFIHDVGAGGLSNAMPELVNDGGRGGRFELRDVPNDEPGMSPLEIWCNESQERYVMAIAADRIDDFAAICERERAPFAVIGEATSETHLTLTDSHFGNKPIDLPLDVLLGKPPKMHRDVQRLQSSGDDFTGQRIDIAEATERLLRLPAIAEKTFLITIGDRSVTGLVARDQMVGPWQIPVSNVAVTAASYDTYCGEAMAMGERAPIALLDHGASARMAVGEAITNIACADIGDIKRIKLSANWMAAAGHAGEDAGLYDAVYAVGEEFCPTLGLTIPVGKDSMSMKTQWQEAGEDKAVTAPLSLVISAFAAVQDVRQTVTPQLRTDQGESRLLLVDLGAGQNRLGGSSLAQVYRHLGQQPADADAKRLAAFYGATQQLVREAKLLAYHDRSDGGLMVTLAEMAFAGHCGVEVDIDGLGEHAVEVLFNEELGALLQVRAADVEHVLAAYAEQGLHDCVQVIGQVNADNQLLIRQGEQVLMQQKRSYLRTVWAETTYHMQRLRDNPACAEEEFKAKQQHDDPGLSAQVSFDINDNISAPYIQQGVRPRVAILREQGVNSHVEMAAAFDRAGFAAIDVHMSDILSGRVTLDDMQGLAACGGFSYGDVLGAGEGWAKSILFNARAREQFEAFFNNPNTFTFGVCNGCQMLSNLKSLIPGADLWPRFVNNRSERFEARFSLVEVANTPSIMFAGMQQTRVPIAVSHGEGRAEFSSEQHLQQVEQAGIVPLRYVDHHGQVTQQYPLNPNGSPNGITALTSSDGRATIMMPHPERVFRTVANSWHPDDWQEHSPWFRLFQNARVAIG</sequence>
<dbReference type="SMART" id="SM01211">
    <property type="entry name" value="GATase_5"/>
    <property type="match status" value="1"/>
</dbReference>
<proteinExistence type="inferred from homology"/>
<dbReference type="SUPFAM" id="SSF82697">
    <property type="entry name" value="PurS-like"/>
    <property type="match status" value="1"/>
</dbReference>
<dbReference type="Gene3D" id="1.10.8.750">
    <property type="entry name" value="Phosphoribosylformylglycinamidine synthase, linker domain"/>
    <property type="match status" value="1"/>
</dbReference>
<keyword evidence="8 14" id="KW-0658">Purine biosynthesis</keyword>
<feature type="binding site" evidence="14">
    <location>
        <position position="721"/>
    </location>
    <ligand>
        <name>Mg(2+)</name>
        <dbReference type="ChEBI" id="CHEBI:18420"/>
    </ligand>
</feature>
<dbReference type="InterPro" id="IPR036604">
    <property type="entry name" value="PurS-like_sf"/>
</dbReference>
<evidence type="ECO:0000256" key="3">
    <source>
        <dbReference type="ARBA" id="ARBA00008608"/>
    </source>
</evidence>
<keyword evidence="4 14" id="KW-0963">Cytoplasm</keyword>
<keyword evidence="9 14" id="KW-0067">ATP-binding</keyword>
<feature type="active site" evidence="14">
    <location>
        <position position="1262"/>
    </location>
</feature>
<evidence type="ECO:0000256" key="10">
    <source>
        <dbReference type="ARBA" id="ARBA00022842"/>
    </source>
</evidence>
<dbReference type="EMBL" id="AMRG01000012">
    <property type="protein sequence ID" value="EKE82140.1"/>
    <property type="molecule type" value="Genomic_DNA"/>
</dbReference>
<comment type="caution">
    <text evidence="14">Lacks conserved residue(s) required for the propagation of feature annotation.</text>
</comment>
<dbReference type="Pfam" id="PF18076">
    <property type="entry name" value="FGAR-AT_N"/>
    <property type="match status" value="1"/>
</dbReference>